<dbReference type="Gene3D" id="2.60.40.60">
    <property type="entry name" value="Cadherins"/>
    <property type="match status" value="1"/>
</dbReference>
<keyword evidence="2" id="KW-1133">Transmembrane helix</keyword>
<proteinExistence type="predicted"/>
<keyword evidence="6" id="KW-1185">Reference proteome</keyword>
<accession>A0A8X6X6B1</accession>
<dbReference type="EMBL" id="BMAV01005704">
    <property type="protein sequence ID" value="GFY46992.1"/>
    <property type="molecule type" value="Genomic_DNA"/>
</dbReference>
<organism evidence="5 6">
    <name type="scientific">Trichonephila inaurata madagascariensis</name>
    <dbReference type="NCBI Taxonomy" id="2747483"/>
    <lineage>
        <taxon>Eukaryota</taxon>
        <taxon>Metazoa</taxon>
        <taxon>Ecdysozoa</taxon>
        <taxon>Arthropoda</taxon>
        <taxon>Chelicerata</taxon>
        <taxon>Arachnida</taxon>
        <taxon>Araneae</taxon>
        <taxon>Araneomorphae</taxon>
        <taxon>Entelegynae</taxon>
        <taxon>Araneoidea</taxon>
        <taxon>Nephilidae</taxon>
        <taxon>Trichonephila</taxon>
        <taxon>Trichonephila inaurata</taxon>
    </lineage>
</organism>
<dbReference type="AlphaFoldDB" id="A0A8X6X6B1"/>
<protein>
    <submittedName>
        <fullName evidence="5">Cadherin-89D</fullName>
    </submittedName>
</protein>
<evidence type="ECO:0000259" key="4">
    <source>
        <dbReference type="PROSITE" id="PS50268"/>
    </source>
</evidence>
<dbReference type="InterPro" id="IPR002126">
    <property type="entry name" value="Cadherin-like_dom"/>
</dbReference>
<sequence length="192" mass="21726">MAIIAYGQGTPSLSSKANLWVTVADTSNAVAEFSKAFYTLEVEESHQPGDTVLKLYAEKDFKFALLNTDGINVFDVDTSTGYIQLVKALGSVQHRVTIDYSLRHQLTLTHRSLTLQKLAPKRWLFEFFTGGENTHKPVFYSIVGLFVMEADTGRLTVTASLDREKRGRYIYSLKVRAENVGRHRFERKISRS</sequence>
<dbReference type="PANTHER" id="PTHR24026">
    <property type="entry name" value="FAT ATYPICAL CADHERIN-RELATED"/>
    <property type="match status" value="1"/>
</dbReference>
<dbReference type="PROSITE" id="PS50268">
    <property type="entry name" value="CADHERIN_2"/>
    <property type="match status" value="1"/>
</dbReference>
<name>A0A8X6X6B1_9ARAC</name>
<dbReference type="InterPro" id="IPR015919">
    <property type="entry name" value="Cadherin-like_sf"/>
</dbReference>
<keyword evidence="3" id="KW-0106">Calcium</keyword>
<keyword evidence="1" id="KW-0812">Transmembrane</keyword>
<dbReference type="GO" id="GO:0005509">
    <property type="term" value="F:calcium ion binding"/>
    <property type="evidence" value="ECO:0007669"/>
    <property type="project" value="UniProtKB-UniRule"/>
</dbReference>
<keyword evidence="2" id="KW-0472">Membrane</keyword>
<dbReference type="Proteomes" id="UP000886998">
    <property type="component" value="Unassembled WGS sequence"/>
</dbReference>
<feature type="domain" description="Cadherin" evidence="4">
    <location>
        <begin position="34"/>
        <end position="181"/>
    </location>
</feature>
<evidence type="ECO:0000256" key="3">
    <source>
        <dbReference type="PROSITE-ProRule" id="PRU00043"/>
    </source>
</evidence>
<dbReference type="SUPFAM" id="SSF49313">
    <property type="entry name" value="Cadherin-like"/>
    <property type="match status" value="2"/>
</dbReference>
<dbReference type="CDD" id="cd11304">
    <property type="entry name" value="Cadherin_repeat"/>
    <property type="match status" value="1"/>
</dbReference>
<comment type="caution">
    <text evidence="5">The sequence shown here is derived from an EMBL/GenBank/DDBJ whole genome shotgun (WGS) entry which is preliminary data.</text>
</comment>
<gene>
    <name evidence="5" type="primary">Cad89D</name>
    <name evidence="5" type="ORF">TNIN_11251</name>
</gene>
<evidence type="ECO:0000256" key="2">
    <source>
        <dbReference type="ARBA" id="ARBA00022989"/>
    </source>
</evidence>
<dbReference type="PANTHER" id="PTHR24026:SF126">
    <property type="entry name" value="PROTOCADHERIN FAT 4"/>
    <property type="match status" value="1"/>
</dbReference>
<feature type="non-terminal residue" evidence="5">
    <location>
        <position position="1"/>
    </location>
</feature>
<reference evidence="5" key="1">
    <citation type="submission" date="2020-08" db="EMBL/GenBank/DDBJ databases">
        <title>Multicomponent nature underlies the extraordinary mechanical properties of spider dragline silk.</title>
        <authorList>
            <person name="Kono N."/>
            <person name="Nakamura H."/>
            <person name="Mori M."/>
            <person name="Yoshida Y."/>
            <person name="Ohtoshi R."/>
            <person name="Malay A.D."/>
            <person name="Moran D.A.P."/>
            <person name="Tomita M."/>
            <person name="Numata K."/>
            <person name="Arakawa K."/>
        </authorList>
    </citation>
    <scope>NUCLEOTIDE SEQUENCE</scope>
</reference>
<dbReference type="OrthoDB" id="6252479at2759"/>
<evidence type="ECO:0000313" key="6">
    <source>
        <dbReference type="Proteomes" id="UP000886998"/>
    </source>
</evidence>
<dbReference type="GO" id="GO:0007156">
    <property type="term" value="P:homophilic cell adhesion via plasma membrane adhesion molecules"/>
    <property type="evidence" value="ECO:0007669"/>
    <property type="project" value="InterPro"/>
</dbReference>
<evidence type="ECO:0000313" key="5">
    <source>
        <dbReference type="EMBL" id="GFY46992.1"/>
    </source>
</evidence>
<evidence type="ECO:0000256" key="1">
    <source>
        <dbReference type="ARBA" id="ARBA00022692"/>
    </source>
</evidence>
<dbReference type="GO" id="GO:0005886">
    <property type="term" value="C:plasma membrane"/>
    <property type="evidence" value="ECO:0007669"/>
    <property type="project" value="UniProtKB-SubCell"/>
</dbReference>